<dbReference type="EMBL" id="CAUEEQ010058645">
    <property type="protein sequence ID" value="CAJ0963871.1"/>
    <property type="molecule type" value="Genomic_DNA"/>
</dbReference>
<organism evidence="1 2">
    <name type="scientific">Ranitomeya imitator</name>
    <name type="common">mimic poison frog</name>
    <dbReference type="NCBI Taxonomy" id="111125"/>
    <lineage>
        <taxon>Eukaryota</taxon>
        <taxon>Metazoa</taxon>
        <taxon>Chordata</taxon>
        <taxon>Craniata</taxon>
        <taxon>Vertebrata</taxon>
        <taxon>Euteleostomi</taxon>
        <taxon>Amphibia</taxon>
        <taxon>Batrachia</taxon>
        <taxon>Anura</taxon>
        <taxon>Neobatrachia</taxon>
        <taxon>Hyloidea</taxon>
        <taxon>Dendrobatidae</taxon>
        <taxon>Dendrobatinae</taxon>
        <taxon>Ranitomeya</taxon>
    </lineage>
</organism>
<gene>
    <name evidence="1" type="ORF">RIMI_LOCUS18860145</name>
</gene>
<accession>A0ABN9MEG0</accession>
<reference evidence="1" key="1">
    <citation type="submission" date="2023-07" db="EMBL/GenBank/DDBJ databases">
        <authorList>
            <person name="Stuckert A."/>
        </authorList>
    </citation>
    <scope>NUCLEOTIDE SEQUENCE</scope>
</reference>
<dbReference type="PANTHER" id="PTHR23053">
    <property type="entry name" value="DLEC1 DELETED IN LUNG AND ESOPHAGEAL CANCER 1"/>
    <property type="match status" value="1"/>
</dbReference>
<protein>
    <submittedName>
        <fullName evidence="1">Uncharacterized protein</fullName>
    </submittedName>
</protein>
<evidence type="ECO:0000313" key="2">
    <source>
        <dbReference type="Proteomes" id="UP001176940"/>
    </source>
</evidence>
<proteinExistence type="predicted"/>
<dbReference type="Proteomes" id="UP001176940">
    <property type="component" value="Unassembled WGS sequence"/>
</dbReference>
<feature type="non-terminal residue" evidence="1">
    <location>
        <position position="175"/>
    </location>
</feature>
<dbReference type="Gene3D" id="2.60.40.10">
    <property type="entry name" value="Immunoglobulins"/>
    <property type="match status" value="2"/>
</dbReference>
<evidence type="ECO:0000313" key="1">
    <source>
        <dbReference type="EMBL" id="CAJ0963871.1"/>
    </source>
</evidence>
<dbReference type="InterPro" id="IPR033305">
    <property type="entry name" value="Hydin-like"/>
</dbReference>
<keyword evidence="2" id="KW-1185">Reference proteome</keyword>
<sequence length="175" mass="19338">MLPRSIDCLYINTAHMEIDFCANVLSPGDKMEVPITFYPRAAILYQEPVVFQMNGHSQQLIRLQGHGIEMKVEVVDPKYKVLNFGAVNIGQTMKRAISIVNRSLAPVSCTLHLSPNVPALQDPQVLSLSPSGKVTLPARGGLCQLEVQFTPRSRIAPFAEEVLLESCGVMRSLFM</sequence>
<dbReference type="InterPro" id="IPR013783">
    <property type="entry name" value="Ig-like_fold"/>
</dbReference>
<name>A0ABN9MEG0_9NEOB</name>
<dbReference type="PANTHER" id="PTHR23053:SF0">
    <property type="entry name" value="HYDROCEPHALUS-INDUCING PROTEIN HOMOLOG"/>
    <property type="match status" value="1"/>
</dbReference>
<comment type="caution">
    <text evidence="1">The sequence shown here is derived from an EMBL/GenBank/DDBJ whole genome shotgun (WGS) entry which is preliminary data.</text>
</comment>